<organism evidence="11 12">
    <name type="scientific">Cristinia sonorae</name>
    <dbReference type="NCBI Taxonomy" id="1940300"/>
    <lineage>
        <taxon>Eukaryota</taxon>
        <taxon>Fungi</taxon>
        <taxon>Dikarya</taxon>
        <taxon>Basidiomycota</taxon>
        <taxon>Agaricomycotina</taxon>
        <taxon>Agaricomycetes</taxon>
        <taxon>Agaricomycetidae</taxon>
        <taxon>Agaricales</taxon>
        <taxon>Pleurotineae</taxon>
        <taxon>Stephanosporaceae</taxon>
        <taxon>Cristinia</taxon>
    </lineage>
</organism>
<dbReference type="InterPro" id="IPR011545">
    <property type="entry name" value="DEAD/DEAH_box_helicase_dom"/>
</dbReference>
<evidence type="ECO:0000256" key="2">
    <source>
        <dbReference type="ARBA" id="ARBA00022741"/>
    </source>
</evidence>
<gene>
    <name evidence="11" type="ORF">BXZ70DRAFT_943569</name>
</gene>
<dbReference type="InterPro" id="IPR004589">
    <property type="entry name" value="DNA_helicase_ATP-dep_RecQ"/>
</dbReference>
<sequence>MDKAHDVLKNTFGFTSFRLAQEAVIHRLLVDNENALVLFPTGGGKSLTYQVPALCLDGLTLVISPLIALMKDQVDALVRRGVKAANMDSTLTADRMSWVRNEVLSGAMKILYVAPERLNNENFVAMMRRVKISLMAVDESHCISQWGASFRPEYLKIARFAEELDVERVLCLTATATKTVADDICENFFINPAEGVFKTPAYRSNLAFRVEVANTIDEKLKRLIPLLQARTGPVIIYVTLQRHAEEVAKYLRPHNMDPLVYHAGLPSEQREKVQVDFMESAKGIVCATIAFGMGIDKADIRQVIHLFMPKTLENYSQEVGRAGRDDLPSVCTMFLSNADIPILEGFARGDTCNKKDIQLWLQEVALREPASDGTLDFNLYQQAKTYDIRSNVLNLCYAQLELDYKHIRAVTPFYSIFDMTPVRDWTKVMADNTPMAKIIKQYWTSKSGGYSIDVVTTAKHAKVERSELAKKISDWELGGYINTKASQVRARYAVLTPLPKTTEGIQQLADLLYDRMLAREDEAVQKLGQVIKFATGDDCLPNALAEYFGDEDGVPGGMCGQCTFCLAGSGVEFSPTAESKPDPKKIKDILDACPERDDPRLLARMAFGITSPRLTYGKWSSTHPLFGSMDTVDFNVLVEAFDKECKKAGYQSVAVTQTVTPAAKKRTYSSYSSSSTSNYRGKPGGGGRGKRGRYY</sequence>
<protein>
    <recommendedName>
        <fullName evidence="7">ATP-dependent DNA helicase</fullName>
        <ecNumber evidence="7">5.6.2.4</ecNumber>
    </recommendedName>
</protein>
<dbReference type="GO" id="GO:0016787">
    <property type="term" value="F:hydrolase activity"/>
    <property type="evidence" value="ECO:0007669"/>
    <property type="project" value="UniProtKB-KW"/>
</dbReference>
<comment type="caution">
    <text evidence="11">The sequence shown here is derived from an EMBL/GenBank/DDBJ whole genome shotgun (WGS) entry which is preliminary data.</text>
</comment>
<dbReference type="PROSITE" id="PS51192">
    <property type="entry name" value="HELICASE_ATP_BIND_1"/>
    <property type="match status" value="1"/>
</dbReference>
<feature type="domain" description="Helicase ATP-binding" evidence="9">
    <location>
        <begin position="26"/>
        <end position="194"/>
    </location>
</feature>
<feature type="region of interest" description="Disordered" evidence="8">
    <location>
        <begin position="666"/>
        <end position="695"/>
    </location>
</feature>
<dbReference type="SMART" id="SM00490">
    <property type="entry name" value="HELICc"/>
    <property type="match status" value="1"/>
</dbReference>
<dbReference type="GO" id="GO:0043138">
    <property type="term" value="F:3'-5' DNA helicase activity"/>
    <property type="evidence" value="ECO:0007669"/>
    <property type="project" value="UniProtKB-EC"/>
</dbReference>
<dbReference type="OrthoDB" id="2507344at2759"/>
<dbReference type="InterPro" id="IPR036388">
    <property type="entry name" value="WH-like_DNA-bd_sf"/>
</dbReference>
<keyword evidence="5 7" id="KW-0067">ATP-binding</keyword>
<evidence type="ECO:0000256" key="4">
    <source>
        <dbReference type="ARBA" id="ARBA00022806"/>
    </source>
</evidence>
<dbReference type="GO" id="GO:0005694">
    <property type="term" value="C:chromosome"/>
    <property type="evidence" value="ECO:0007669"/>
    <property type="project" value="TreeGrafter"/>
</dbReference>
<accession>A0A8K0XNY2</accession>
<dbReference type="NCBIfam" id="TIGR00614">
    <property type="entry name" value="recQ_fam"/>
    <property type="match status" value="1"/>
</dbReference>
<dbReference type="FunFam" id="3.40.50.300:FF:001389">
    <property type="entry name" value="ATP-dependent DNA helicase RecQ"/>
    <property type="match status" value="1"/>
</dbReference>
<dbReference type="SUPFAM" id="SSF52540">
    <property type="entry name" value="P-loop containing nucleoside triphosphate hydrolases"/>
    <property type="match status" value="1"/>
</dbReference>
<evidence type="ECO:0000256" key="8">
    <source>
        <dbReference type="SAM" id="MobiDB-lite"/>
    </source>
</evidence>
<dbReference type="PANTHER" id="PTHR13710:SF120">
    <property type="entry name" value="BIFUNCTIONAL 3'-5' EXONUCLEASE_ATP-DEPENDENT HELICASE WRN"/>
    <property type="match status" value="1"/>
</dbReference>
<dbReference type="GO" id="GO:0000724">
    <property type="term" value="P:double-strand break repair via homologous recombination"/>
    <property type="evidence" value="ECO:0007669"/>
    <property type="project" value="TreeGrafter"/>
</dbReference>
<evidence type="ECO:0000256" key="1">
    <source>
        <dbReference type="ARBA" id="ARBA00005446"/>
    </source>
</evidence>
<dbReference type="InterPro" id="IPR027417">
    <property type="entry name" value="P-loop_NTPase"/>
</dbReference>
<dbReference type="EMBL" id="JAEVFJ010000020">
    <property type="protein sequence ID" value="KAH8099406.1"/>
    <property type="molecule type" value="Genomic_DNA"/>
</dbReference>
<dbReference type="SMART" id="SM00487">
    <property type="entry name" value="DEXDc"/>
    <property type="match status" value="1"/>
</dbReference>
<dbReference type="GO" id="GO:0005634">
    <property type="term" value="C:nucleus"/>
    <property type="evidence" value="ECO:0007669"/>
    <property type="project" value="UniProtKB-SubCell"/>
</dbReference>
<evidence type="ECO:0000256" key="7">
    <source>
        <dbReference type="RuleBase" id="RU364117"/>
    </source>
</evidence>
<feature type="domain" description="Helicase C-terminal" evidence="10">
    <location>
        <begin position="219"/>
        <end position="365"/>
    </location>
</feature>
<dbReference type="GO" id="GO:0005737">
    <property type="term" value="C:cytoplasm"/>
    <property type="evidence" value="ECO:0007669"/>
    <property type="project" value="TreeGrafter"/>
</dbReference>
<dbReference type="EC" id="5.6.2.4" evidence="7"/>
<dbReference type="Proteomes" id="UP000813824">
    <property type="component" value="Unassembled WGS sequence"/>
</dbReference>
<evidence type="ECO:0000259" key="10">
    <source>
        <dbReference type="PROSITE" id="PS51194"/>
    </source>
</evidence>
<dbReference type="GO" id="GO:0009378">
    <property type="term" value="F:four-way junction helicase activity"/>
    <property type="evidence" value="ECO:0007669"/>
    <property type="project" value="TreeGrafter"/>
</dbReference>
<keyword evidence="3 7" id="KW-0378">Hydrolase</keyword>
<evidence type="ECO:0000313" key="11">
    <source>
        <dbReference type="EMBL" id="KAH8099406.1"/>
    </source>
</evidence>
<keyword evidence="2 7" id="KW-0547">Nucleotide-binding</keyword>
<dbReference type="InterPro" id="IPR032284">
    <property type="entry name" value="RecQ_Zn-bd"/>
</dbReference>
<proteinExistence type="inferred from homology"/>
<comment type="catalytic activity">
    <reaction evidence="6 7">
        <text>Couples ATP hydrolysis with the unwinding of duplex DNA by translocating in the 3'-5' direction.</text>
        <dbReference type="EC" id="5.6.2.4"/>
    </reaction>
</comment>
<comment type="catalytic activity">
    <reaction evidence="7">
        <text>ATP + H2O = ADP + phosphate + H(+)</text>
        <dbReference type="Rhea" id="RHEA:13065"/>
        <dbReference type="ChEBI" id="CHEBI:15377"/>
        <dbReference type="ChEBI" id="CHEBI:15378"/>
        <dbReference type="ChEBI" id="CHEBI:30616"/>
        <dbReference type="ChEBI" id="CHEBI:43474"/>
        <dbReference type="ChEBI" id="CHEBI:456216"/>
    </reaction>
</comment>
<reference evidence="11" key="1">
    <citation type="journal article" date="2021" name="New Phytol.">
        <title>Evolutionary innovations through gain and loss of genes in the ectomycorrhizal Boletales.</title>
        <authorList>
            <person name="Wu G."/>
            <person name="Miyauchi S."/>
            <person name="Morin E."/>
            <person name="Kuo A."/>
            <person name="Drula E."/>
            <person name="Varga T."/>
            <person name="Kohler A."/>
            <person name="Feng B."/>
            <person name="Cao Y."/>
            <person name="Lipzen A."/>
            <person name="Daum C."/>
            <person name="Hundley H."/>
            <person name="Pangilinan J."/>
            <person name="Johnson J."/>
            <person name="Barry K."/>
            <person name="LaButti K."/>
            <person name="Ng V."/>
            <person name="Ahrendt S."/>
            <person name="Min B."/>
            <person name="Choi I.G."/>
            <person name="Park H."/>
            <person name="Plett J.M."/>
            <person name="Magnuson J."/>
            <person name="Spatafora J.W."/>
            <person name="Nagy L.G."/>
            <person name="Henrissat B."/>
            <person name="Grigoriev I.V."/>
            <person name="Yang Z.L."/>
            <person name="Xu J."/>
            <person name="Martin F.M."/>
        </authorList>
    </citation>
    <scope>NUCLEOTIDE SEQUENCE</scope>
    <source>
        <strain evidence="11">KKN 215</strain>
    </source>
</reference>
<evidence type="ECO:0000256" key="6">
    <source>
        <dbReference type="ARBA" id="ARBA00034617"/>
    </source>
</evidence>
<dbReference type="Gene3D" id="1.10.10.10">
    <property type="entry name" value="Winged helix-like DNA-binding domain superfamily/Winged helix DNA-binding domain"/>
    <property type="match status" value="1"/>
</dbReference>
<dbReference type="InterPro" id="IPR014001">
    <property type="entry name" value="Helicase_ATP-bd"/>
</dbReference>
<dbReference type="AlphaFoldDB" id="A0A8K0XNY2"/>
<keyword evidence="12" id="KW-1185">Reference proteome</keyword>
<evidence type="ECO:0000259" key="9">
    <source>
        <dbReference type="PROSITE" id="PS51192"/>
    </source>
</evidence>
<dbReference type="GO" id="GO:0003676">
    <property type="term" value="F:nucleic acid binding"/>
    <property type="evidence" value="ECO:0007669"/>
    <property type="project" value="InterPro"/>
</dbReference>
<dbReference type="Pfam" id="PF16124">
    <property type="entry name" value="RecQ_Zn_bind"/>
    <property type="match status" value="1"/>
</dbReference>
<keyword evidence="7" id="KW-0539">Nucleus</keyword>
<dbReference type="GO" id="GO:0005524">
    <property type="term" value="F:ATP binding"/>
    <property type="evidence" value="ECO:0007669"/>
    <property type="project" value="UniProtKB-KW"/>
</dbReference>
<dbReference type="PROSITE" id="PS51194">
    <property type="entry name" value="HELICASE_CTER"/>
    <property type="match status" value="1"/>
</dbReference>
<dbReference type="PANTHER" id="PTHR13710">
    <property type="entry name" value="DNA HELICASE RECQ FAMILY MEMBER"/>
    <property type="match status" value="1"/>
</dbReference>
<dbReference type="Pfam" id="PF00270">
    <property type="entry name" value="DEAD"/>
    <property type="match status" value="1"/>
</dbReference>
<evidence type="ECO:0000256" key="5">
    <source>
        <dbReference type="ARBA" id="ARBA00022840"/>
    </source>
</evidence>
<comment type="subcellular location">
    <subcellularLocation>
        <location evidence="7">Nucleus</location>
    </subcellularLocation>
</comment>
<name>A0A8K0XNY2_9AGAR</name>
<comment type="similarity">
    <text evidence="1 7">Belongs to the helicase family. RecQ subfamily.</text>
</comment>
<feature type="compositionally biased region" description="Low complexity" evidence="8">
    <location>
        <begin position="668"/>
        <end position="681"/>
    </location>
</feature>
<keyword evidence="4 7" id="KW-0347">Helicase</keyword>
<evidence type="ECO:0000313" key="12">
    <source>
        <dbReference type="Proteomes" id="UP000813824"/>
    </source>
</evidence>
<dbReference type="Gene3D" id="3.40.50.300">
    <property type="entry name" value="P-loop containing nucleotide triphosphate hydrolases"/>
    <property type="match status" value="2"/>
</dbReference>
<dbReference type="InterPro" id="IPR001650">
    <property type="entry name" value="Helicase_C-like"/>
</dbReference>
<evidence type="ECO:0000256" key="3">
    <source>
        <dbReference type="ARBA" id="ARBA00022801"/>
    </source>
</evidence>
<dbReference type="Pfam" id="PF00271">
    <property type="entry name" value="Helicase_C"/>
    <property type="match status" value="1"/>
</dbReference>